<keyword evidence="5 9" id="KW-0472">Membrane</keyword>
<keyword evidence="2 8" id="KW-0812">Transmembrane</keyword>
<evidence type="ECO:0000256" key="3">
    <source>
        <dbReference type="ARBA" id="ARBA00022989"/>
    </source>
</evidence>
<evidence type="ECO:0000313" key="12">
    <source>
        <dbReference type="Proteomes" id="UP000887568"/>
    </source>
</evidence>
<dbReference type="AlphaFoldDB" id="A0A913ZAY1"/>
<dbReference type="GO" id="GO:0005886">
    <property type="term" value="C:plasma membrane"/>
    <property type="evidence" value="ECO:0007669"/>
    <property type="project" value="TreeGrafter"/>
</dbReference>
<dbReference type="Proteomes" id="UP000887568">
    <property type="component" value="Unplaced"/>
</dbReference>
<evidence type="ECO:0000256" key="6">
    <source>
        <dbReference type="ARBA" id="ARBA00023170"/>
    </source>
</evidence>
<evidence type="ECO:0000259" key="10">
    <source>
        <dbReference type="PROSITE" id="PS50262"/>
    </source>
</evidence>
<dbReference type="PANTHER" id="PTHR24243:SF208">
    <property type="entry name" value="PYROKININ-1 RECEPTOR"/>
    <property type="match status" value="1"/>
</dbReference>
<dbReference type="PRINTS" id="PR00237">
    <property type="entry name" value="GPCRRHODOPSN"/>
</dbReference>
<evidence type="ECO:0000256" key="9">
    <source>
        <dbReference type="SAM" id="Phobius"/>
    </source>
</evidence>
<feature type="domain" description="G-protein coupled receptors family 1 profile" evidence="10">
    <location>
        <begin position="50"/>
        <end position="330"/>
    </location>
</feature>
<dbReference type="Gene3D" id="1.20.1070.10">
    <property type="entry name" value="Rhodopsin 7-helix transmembrane proteins"/>
    <property type="match status" value="1"/>
</dbReference>
<dbReference type="EnsemblMetazoa" id="XM_038192258.1">
    <property type="protein sequence ID" value="XP_038048186.1"/>
    <property type="gene ID" value="LOC119722212"/>
</dbReference>
<evidence type="ECO:0000256" key="5">
    <source>
        <dbReference type="ARBA" id="ARBA00023136"/>
    </source>
</evidence>
<evidence type="ECO:0000313" key="11">
    <source>
        <dbReference type="EnsemblMetazoa" id="XP_038048186.1"/>
    </source>
</evidence>
<feature type="transmembrane region" description="Helical" evidence="9">
    <location>
        <begin position="71"/>
        <end position="92"/>
    </location>
</feature>
<feature type="transmembrane region" description="Helical" evidence="9">
    <location>
        <begin position="38"/>
        <end position="59"/>
    </location>
</feature>
<dbReference type="CDD" id="cd00637">
    <property type="entry name" value="7tm_classA_rhodopsin-like"/>
    <property type="match status" value="1"/>
</dbReference>
<evidence type="ECO:0000256" key="4">
    <source>
        <dbReference type="ARBA" id="ARBA00023040"/>
    </source>
</evidence>
<evidence type="ECO:0000256" key="7">
    <source>
        <dbReference type="ARBA" id="ARBA00023224"/>
    </source>
</evidence>
<dbReference type="PROSITE" id="PS00237">
    <property type="entry name" value="G_PROTEIN_RECEP_F1_1"/>
    <property type="match status" value="1"/>
</dbReference>
<feature type="transmembrane region" description="Helical" evidence="9">
    <location>
        <begin position="158"/>
        <end position="178"/>
    </location>
</feature>
<dbReference type="PROSITE" id="PS50262">
    <property type="entry name" value="G_PROTEIN_RECEP_F1_2"/>
    <property type="match status" value="1"/>
</dbReference>
<keyword evidence="6 8" id="KW-0675">Receptor</keyword>
<proteinExistence type="inferred from homology"/>
<keyword evidence="4 8" id="KW-0297">G-protein coupled receptor</keyword>
<dbReference type="Pfam" id="PF00001">
    <property type="entry name" value="7tm_1"/>
    <property type="match status" value="1"/>
</dbReference>
<keyword evidence="12" id="KW-1185">Reference proteome</keyword>
<dbReference type="OrthoDB" id="10017003at2759"/>
<dbReference type="RefSeq" id="XP_038048186.1">
    <property type="nucleotide sequence ID" value="XM_038192258.1"/>
</dbReference>
<dbReference type="InterPro" id="IPR017452">
    <property type="entry name" value="GPCR_Rhodpsn_7TM"/>
</dbReference>
<feature type="transmembrane region" description="Helical" evidence="9">
    <location>
        <begin position="112"/>
        <end position="138"/>
    </location>
</feature>
<feature type="transmembrane region" description="Helical" evidence="9">
    <location>
        <begin position="217"/>
        <end position="237"/>
    </location>
</feature>
<keyword evidence="3 9" id="KW-1133">Transmembrane helix</keyword>
<name>A0A913ZAY1_PATMI</name>
<keyword evidence="7 8" id="KW-0807">Transducer</keyword>
<sequence length="382" mass="42858">MGAGITPGECSEQDTVNISQEAVSSWLHTPLDVCFKAIVVPIIWCLGIITNLTFLFVIVCVRKLRSDTNIYLAHLSLADLLYLSMGSAYGIRSYTASVVARHGPFVNSAQCVSFFTVINTGYFASIALVTMVSFERFLALCHPIKHLKIRGRRRTHRMIVICWLVGLLFSASTVPRVLVLNVVCLQWPDVDAFVDYPSSYAYCGPVSPWVNYFIPPLLNLPWITAMVANVFMYVRILQMLNKRTPNKNIRPTVKKDHNSTHIRKQVAKMLVANGTVFFLCQAPYRIFSVSQWICLLAQIPDPFLVALGSGIRWISSVPQFINAMINPLIYGAVNPVYRSAIRVAFKCKGHVRRRKTSLFVVRGPEQNNTSALAIGEDIETRL</sequence>
<comment type="subcellular location">
    <subcellularLocation>
        <location evidence="1">Membrane</location>
        <topology evidence="1">Multi-pass membrane protein</topology>
    </subcellularLocation>
</comment>
<dbReference type="GO" id="GO:0004930">
    <property type="term" value="F:G protein-coupled receptor activity"/>
    <property type="evidence" value="ECO:0007669"/>
    <property type="project" value="UniProtKB-KW"/>
</dbReference>
<dbReference type="GeneID" id="119722212"/>
<dbReference type="PANTHER" id="PTHR24243">
    <property type="entry name" value="G-PROTEIN COUPLED RECEPTOR"/>
    <property type="match status" value="1"/>
</dbReference>
<dbReference type="SUPFAM" id="SSF81321">
    <property type="entry name" value="Family A G protein-coupled receptor-like"/>
    <property type="match status" value="1"/>
</dbReference>
<reference evidence="11" key="1">
    <citation type="submission" date="2022-11" db="UniProtKB">
        <authorList>
            <consortium name="EnsemblMetazoa"/>
        </authorList>
    </citation>
    <scope>IDENTIFICATION</scope>
</reference>
<evidence type="ECO:0000256" key="1">
    <source>
        <dbReference type="ARBA" id="ARBA00004141"/>
    </source>
</evidence>
<evidence type="ECO:0000256" key="8">
    <source>
        <dbReference type="RuleBase" id="RU000688"/>
    </source>
</evidence>
<accession>A0A913ZAY1</accession>
<dbReference type="InterPro" id="IPR000276">
    <property type="entry name" value="GPCR_Rhodpsn"/>
</dbReference>
<comment type="similarity">
    <text evidence="8">Belongs to the G-protein coupled receptor 1 family.</text>
</comment>
<organism evidence="11 12">
    <name type="scientific">Patiria miniata</name>
    <name type="common">Bat star</name>
    <name type="synonym">Asterina miniata</name>
    <dbReference type="NCBI Taxonomy" id="46514"/>
    <lineage>
        <taxon>Eukaryota</taxon>
        <taxon>Metazoa</taxon>
        <taxon>Echinodermata</taxon>
        <taxon>Eleutherozoa</taxon>
        <taxon>Asterozoa</taxon>
        <taxon>Asteroidea</taxon>
        <taxon>Valvatacea</taxon>
        <taxon>Valvatida</taxon>
        <taxon>Asterinidae</taxon>
        <taxon>Patiria</taxon>
    </lineage>
</organism>
<protein>
    <recommendedName>
        <fullName evidence="10">G-protein coupled receptors family 1 profile domain-containing protein</fullName>
    </recommendedName>
</protein>
<evidence type="ECO:0000256" key="2">
    <source>
        <dbReference type="ARBA" id="ARBA00022692"/>
    </source>
</evidence>